<protein>
    <submittedName>
        <fullName evidence="4">Allantoate amidohydrolase</fullName>
    </submittedName>
</protein>
<dbReference type="InterPro" id="IPR010158">
    <property type="entry name" value="Amidase_Cbmase"/>
</dbReference>
<feature type="compositionally biased region" description="Low complexity" evidence="3">
    <location>
        <begin position="371"/>
        <end position="381"/>
    </location>
</feature>
<dbReference type="Pfam" id="PF01546">
    <property type="entry name" value="Peptidase_M20"/>
    <property type="match status" value="1"/>
</dbReference>
<comment type="caution">
    <text evidence="4">The sequence shown here is derived from an EMBL/GenBank/DDBJ whole genome shotgun (WGS) entry which is preliminary data.</text>
</comment>
<name>A0ABT4SU21_9ACTN</name>
<evidence type="ECO:0000313" key="5">
    <source>
        <dbReference type="Proteomes" id="UP001212498"/>
    </source>
</evidence>
<dbReference type="InterPro" id="IPR002933">
    <property type="entry name" value="Peptidase_M20"/>
</dbReference>
<evidence type="ECO:0000256" key="1">
    <source>
        <dbReference type="ARBA" id="ARBA00006153"/>
    </source>
</evidence>
<organism evidence="4 5">
    <name type="scientific">Nonomuraea ferruginea</name>
    <dbReference type="NCBI Taxonomy" id="46174"/>
    <lineage>
        <taxon>Bacteria</taxon>
        <taxon>Bacillati</taxon>
        <taxon>Actinomycetota</taxon>
        <taxon>Actinomycetes</taxon>
        <taxon>Streptosporangiales</taxon>
        <taxon>Streptosporangiaceae</taxon>
        <taxon>Nonomuraea</taxon>
    </lineage>
</organism>
<keyword evidence="5" id="KW-1185">Reference proteome</keyword>
<feature type="region of interest" description="Disordered" evidence="3">
    <location>
        <begin position="295"/>
        <end position="430"/>
    </location>
</feature>
<dbReference type="PANTHER" id="PTHR32494:SF5">
    <property type="entry name" value="ALLANTOATE AMIDOHYDROLASE"/>
    <property type="match status" value="1"/>
</dbReference>
<dbReference type="SUPFAM" id="SSF55031">
    <property type="entry name" value="Bacterial exopeptidase dimerisation domain"/>
    <property type="match status" value="1"/>
</dbReference>
<dbReference type="SUPFAM" id="SSF53187">
    <property type="entry name" value="Zn-dependent exopeptidases"/>
    <property type="match status" value="1"/>
</dbReference>
<gene>
    <name evidence="4" type="ORF">OUY24_09055</name>
</gene>
<proteinExistence type="inferred from homology"/>
<evidence type="ECO:0000313" key="4">
    <source>
        <dbReference type="EMBL" id="MDA0640764.1"/>
    </source>
</evidence>
<accession>A0ABT4SU21</accession>
<feature type="compositionally biased region" description="Gly residues" evidence="3">
    <location>
        <begin position="402"/>
        <end position="424"/>
    </location>
</feature>
<dbReference type="InterPro" id="IPR036264">
    <property type="entry name" value="Bact_exopeptidase_dim_dom"/>
</dbReference>
<comment type="similarity">
    <text evidence="1">Belongs to the peptidase M20 family.</text>
</comment>
<dbReference type="PANTHER" id="PTHR32494">
    <property type="entry name" value="ALLANTOATE DEIMINASE-RELATED"/>
    <property type="match status" value="1"/>
</dbReference>
<reference evidence="4 5" key="1">
    <citation type="submission" date="2022-11" db="EMBL/GenBank/DDBJ databases">
        <title>Nonomuraea corallina sp. nov., a new species of the genus Nonomuraea isolated from sea side sediment in Thai sea.</title>
        <authorList>
            <person name="Ngamcharungchit C."/>
            <person name="Matsumoto A."/>
            <person name="Suriyachadkun C."/>
            <person name="Panbangred W."/>
            <person name="Inahashi Y."/>
            <person name="Intra B."/>
        </authorList>
    </citation>
    <scope>NUCLEOTIDE SEQUENCE [LARGE SCALE GENOMIC DNA]</scope>
    <source>
        <strain evidence="4 5">DSM 43553</strain>
    </source>
</reference>
<sequence length="518" mass="53029">MLDALAHVGRDPATGGYVRDAWSDADLELRGWFAGESARRGLDLNEDRNGNLWAWWGDPSGEPGVVAGSHLDSVRQGGAYDGPLGVVSAFAALDLLRERGFRPGRPLGVACFTDEEGARFGVPCVGSRLLTGVLAPERALGLTDDRGDTLADVLIRAGRDPRGLGPDPETLATVGAFVELHVEQGRALAALDRPVGAGLSIWPHGRWRFDLRGRADHAGTTRLTDRDDPMLLLARLVLSARSAAARHEALATVGKVLVTPNNANAIPGHVAAWLDARGPTEESVRALVRDLYDQLTDDTPTGTSSGGRIEGPWGEIAGEGEIRPGRGVNPSGSGGFSEGSASSRANMTFPEGGGGLSGGADPSGNGGFRGGSASPRASASFPGGGEVSTGEGANLSGAGEVSAGGGANLSGGGEGSPGRGGSSSGGRVVEVREESWTPLVEFERGLRERVARAAGEVPVLATGAGHDAGILAAAGVPAAMLFVRNPTGVSHSPEEHAEEADCRAGVIALADVLEELCR</sequence>
<keyword evidence="2" id="KW-0378">Hydrolase</keyword>
<dbReference type="RefSeq" id="WP_271275882.1">
    <property type="nucleotide sequence ID" value="NZ_BAABFD010000003.1"/>
</dbReference>
<dbReference type="NCBIfam" id="NF006770">
    <property type="entry name" value="PRK09290.1-4"/>
    <property type="match status" value="1"/>
</dbReference>
<dbReference type="Gene3D" id="3.40.630.10">
    <property type="entry name" value="Zn peptidases"/>
    <property type="match status" value="2"/>
</dbReference>
<dbReference type="Proteomes" id="UP001212498">
    <property type="component" value="Unassembled WGS sequence"/>
</dbReference>
<evidence type="ECO:0000256" key="2">
    <source>
        <dbReference type="ARBA" id="ARBA00022801"/>
    </source>
</evidence>
<evidence type="ECO:0000256" key="3">
    <source>
        <dbReference type="SAM" id="MobiDB-lite"/>
    </source>
</evidence>
<dbReference type="EMBL" id="JAPNUD010000016">
    <property type="protein sequence ID" value="MDA0640764.1"/>
    <property type="molecule type" value="Genomic_DNA"/>
</dbReference>